<name>A0ABS6SF97_9SPHN</name>
<dbReference type="Pfam" id="PF01882">
    <property type="entry name" value="DUF58"/>
    <property type="match status" value="1"/>
</dbReference>
<dbReference type="RefSeq" id="WP_218445914.1">
    <property type="nucleotide sequence ID" value="NZ_JAGSPA010000003.1"/>
</dbReference>
<evidence type="ECO:0000313" key="3">
    <source>
        <dbReference type="Proteomes" id="UP000722336"/>
    </source>
</evidence>
<evidence type="ECO:0000259" key="1">
    <source>
        <dbReference type="Pfam" id="PF01882"/>
    </source>
</evidence>
<feature type="domain" description="DUF58" evidence="1">
    <location>
        <begin position="47"/>
        <end position="131"/>
    </location>
</feature>
<keyword evidence="3" id="KW-1185">Reference proteome</keyword>
<dbReference type="PANTHER" id="PTHR33608">
    <property type="entry name" value="BLL2464 PROTEIN"/>
    <property type="match status" value="1"/>
</dbReference>
<gene>
    <name evidence="2" type="ORF">KCG44_09840</name>
</gene>
<evidence type="ECO:0000313" key="2">
    <source>
        <dbReference type="EMBL" id="MBV7257082.1"/>
    </source>
</evidence>
<dbReference type="Proteomes" id="UP000722336">
    <property type="component" value="Unassembled WGS sequence"/>
</dbReference>
<sequence length="279" mass="30332">MTALLTEAERLAAALGPLSLSHVHRRIMAEGGQHPRRRAGSGTEFWQYRPLAPGEARGRVDWRRSARSDDLFVREREREEPGRLLLFADGSGSMRFRSSEALAEKGEAATLLLTALAMAARQGDEHVRVAGRPDARALPDLHAALLTSVFSVPETGALRAGDTIIWASDFLDSDDLATVTALARRGVTGVMLHIADPVEADFPFSGHVRFTRAEIGDPEADIGRAEALSDTYAKAWQEHQDRLGTMAADNGWALIRHRTDADPAVTLSAIARHLMSEAG</sequence>
<comment type="caution">
    <text evidence="2">The sequence shown here is derived from an EMBL/GenBank/DDBJ whole genome shotgun (WGS) entry which is preliminary data.</text>
</comment>
<dbReference type="InterPro" id="IPR002881">
    <property type="entry name" value="DUF58"/>
</dbReference>
<dbReference type="PANTHER" id="PTHR33608:SF6">
    <property type="entry name" value="BLL2464 PROTEIN"/>
    <property type="match status" value="1"/>
</dbReference>
<dbReference type="EMBL" id="JAGSPA010000003">
    <property type="protein sequence ID" value="MBV7257082.1"/>
    <property type="molecule type" value="Genomic_DNA"/>
</dbReference>
<protein>
    <submittedName>
        <fullName evidence="2">DUF58 domain-containing protein</fullName>
    </submittedName>
</protein>
<organism evidence="2 3">
    <name type="scientific">Pacificimonas pallii</name>
    <dbReference type="NCBI Taxonomy" id="2827236"/>
    <lineage>
        <taxon>Bacteria</taxon>
        <taxon>Pseudomonadati</taxon>
        <taxon>Pseudomonadota</taxon>
        <taxon>Alphaproteobacteria</taxon>
        <taxon>Sphingomonadales</taxon>
        <taxon>Sphingosinicellaceae</taxon>
        <taxon>Pacificimonas</taxon>
    </lineage>
</organism>
<reference evidence="2 3" key="1">
    <citation type="submission" date="2021-04" db="EMBL/GenBank/DDBJ databases">
        <authorList>
            <person name="Pira H."/>
            <person name="Risdian C."/>
            <person name="Wink J."/>
        </authorList>
    </citation>
    <scope>NUCLEOTIDE SEQUENCE [LARGE SCALE GENOMIC DNA]</scope>
    <source>
        <strain evidence="2 3">WHA3</strain>
    </source>
</reference>
<proteinExistence type="predicted"/>
<accession>A0ABS6SF97</accession>